<sequence length="741" mass="84340">MAIQITPGEPGSGFFEVNEKEYPTGKFFLYRSGDIVTVNSYEMGCMAVSAHYSEFEDENGEAFESVDELMAYLNDVIFDDGGCGMDGLEIVKELEALPEGERLSYEYLDDTPQVDFSGMDFSLTGSKIKLNLGYLETEGNVLIYDRKRMYGSHIKPLDGDIVEYYDAEISSNRGEGIVFHRDSIAPNFPNGFVKEAGDYIVDQLNIIKYQFFSNAFKLYSISNIVDYEAIDIHYGMLIHYDFNQDVLERTKVIDISGNQNDGVLEYKLDAEWIQEGTGYKIKLGNNEDADLRSYIRIPISETLQSISYDFSVLIEVGKGFTLGNTFFGSYSSGSGRNGFSLGTVSDGRLEINLNEESLGSEGRGRSALPDGEYPTDGSTKRYVITFDGKSVRFYIGGYINKTTKMPEGLSIQNNEDWYLGKINNSIVSAQTIINRFVVWNRVLTDKEIVQMENPGFSVTPSVLKYCPFETIITNADEDAIGTQDSWMKRQCYDDPGDIMVSEDFARNGSTSGRFHLQKGLLYEGSKHRTELLSSTGMEENIEDMKKWMSFSIYFPEDYYIDESHQIAEVIYQLHAGHGQSPPISVRTEYDHFYLQVCFGMFNEEIEEDAEFRDEIRRQFDFGKISPGHWHDFVFYFELDQGDQGVVKLWFNRELVVDYYGGTMYTNDLQYTLTWKVGLYCAQWGHEPDETVPEERVLYYDDIRIANNSLPDYIMFQIMDPEGGKAVSGIDYSGQSDISNIL</sequence>
<dbReference type="SUPFAM" id="SSF49899">
    <property type="entry name" value="Concanavalin A-like lectins/glucanases"/>
    <property type="match status" value="1"/>
</dbReference>
<evidence type="ECO:0000313" key="2">
    <source>
        <dbReference type="Proteomes" id="UP000647133"/>
    </source>
</evidence>
<reference evidence="1 2" key="1">
    <citation type="submission" date="2020-09" db="EMBL/GenBank/DDBJ databases">
        <title>Echinicola sp. CAU 1574 isolated from sand of Sido Beach.</title>
        <authorList>
            <person name="Kim W."/>
        </authorList>
    </citation>
    <scope>NUCLEOTIDE SEQUENCE [LARGE SCALE GENOMIC DNA]</scope>
    <source>
        <strain evidence="1 2">CAU 1574</strain>
    </source>
</reference>
<evidence type="ECO:0000313" key="1">
    <source>
        <dbReference type="EMBL" id="MBD8487908.1"/>
    </source>
</evidence>
<dbReference type="InterPro" id="IPR025975">
    <property type="entry name" value="Polysacc_lyase"/>
</dbReference>
<comment type="caution">
    <text evidence="1">The sequence shown here is derived from an EMBL/GenBank/DDBJ whole genome shotgun (WGS) entry which is preliminary data.</text>
</comment>
<dbReference type="Pfam" id="PF14099">
    <property type="entry name" value="Polysacc_lyase"/>
    <property type="match status" value="1"/>
</dbReference>
<protein>
    <submittedName>
        <fullName evidence="1">Heparin lyase I family protein</fullName>
    </submittedName>
</protein>
<dbReference type="InterPro" id="IPR013320">
    <property type="entry name" value="ConA-like_dom_sf"/>
</dbReference>
<name>A0ABR9AJ77_9BACT</name>
<gene>
    <name evidence="1" type="ORF">IFO69_04010</name>
</gene>
<proteinExistence type="predicted"/>
<dbReference type="Gene3D" id="2.60.120.200">
    <property type="match status" value="2"/>
</dbReference>
<keyword evidence="1" id="KW-0456">Lyase</keyword>
<dbReference type="Pfam" id="PF13385">
    <property type="entry name" value="Laminin_G_3"/>
    <property type="match status" value="1"/>
</dbReference>
<dbReference type="EMBL" id="JACYTQ010000001">
    <property type="protein sequence ID" value="MBD8487908.1"/>
    <property type="molecule type" value="Genomic_DNA"/>
</dbReference>
<keyword evidence="2" id="KW-1185">Reference proteome</keyword>
<organism evidence="1 2">
    <name type="scientific">Echinicola arenosa</name>
    <dbReference type="NCBI Taxonomy" id="2774144"/>
    <lineage>
        <taxon>Bacteria</taxon>
        <taxon>Pseudomonadati</taxon>
        <taxon>Bacteroidota</taxon>
        <taxon>Cytophagia</taxon>
        <taxon>Cytophagales</taxon>
        <taxon>Cyclobacteriaceae</taxon>
        <taxon>Echinicola</taxon>
    </lineage>
</organism>
<accession>A0ABR9AJ77</accession>
<dbReference type="GO" id="GO:0016829">
    <property type="term" value="F:lyase activity"/>
    <property type="evidence" value="ECO:0007669"/>
    <property type="project" value="UniProtKB-KW"/>
</dbReference>
<dbReference type="RefSeq" id="WP_192008541.1">
    <property type="nucleotide sequence ID" value="NZ_JACYTQ010000001.1"/>
</dbReference>
<dbReference type="Proteomes" id="UP000647133">
    <property type="component" value="Unassembled WGS sequence"/>
</dbReference>